<accession>A0A9P3HCX7</accession>
<dbReference type="InterPro" id="IPR039856">
    <property type="entry name" value="EMC2-like"/>
</dbReference>
<reference evidence="5" key="2">
    <citation type="journal article" date="2022" name="Microbiol. Resour. Announc.">
        <title>Whole-Genome Sequence of Entomortierella parvispora E1425, a Mucoromycotan Fungus Associated with Burkholderiaceae-Related Endosymbiotic Bacteria.</title>
        <authorList>
            <person name="Herlambang A."/>
            <person name="Guo Y."/>
            <person name="Takashima Y."/>
            <person name="Narisawa K."/>
            <person name="Ohta H."/>
            <person name="Nishizawa T."/>
        </authorList>
    </citation>
    <scope>NUCLEOTIDE SEQUENCE</scope>
    <source>
        <strain evidence="5">E1425</strain>
    </source>
</reference>
<protein>
    <recommendedName>
        <fullName evidence="3">ER membrane protein complex subunit 2</fullName>
    </recommendedName>
</protein>
<keyword evidence="3" id="KW-0472">Membrane</keyword>
<name>A0A9P3HCX7_9FUNG</name>
<feature type="domain" description="EMC2 TPR-like" evidence="4">
    <location>
        <begin position="79"/>
        <end position="188"/>
    </location>
</feature>
<keyword evidence="3" id="KW-0256">Endoplasmic reticulum</keyword>
<dbReference type="Proteomes" id="UP000827284">
    <property type="component" value="Unassembled WGS sequence"/>
</dbReference>
<evidence type="ECO:0000313" key="5">
    <source>
        <dbReference type="EMBL" id="GJJ74058.1"/>
    </source>
</evidence>
<comment type="similarity">
    <text evidence="3">Belongs to the EMC2 family.</text>
</comment>
<comment type="caution">
    <text evidence="5">The sequence shown here is derived from an EMBL/GenBank/DDBJ whole genome shotgun (WGS) entry which is preliminary data.</text>
</comment>
<dbReference type="PANTHER" id="PTHR12760">
    <property type="entry name" value="TETRATRICOPEPTIDE REPEAT PROTEIN"/>
    <property type="match status" value="1"/>
</dbReference>
<evidence type="ECO:0000313" key="6">
    <source>
        <dbReference type="Proteomes" id="UP000827284"/>
    </source>
</evidence>
<dbReference type="InterPro" id="IPR055217">
    <property type="entry name" value="TPR_EMC2"/>
</dbReference>
<comment type="subunit">
    <text evidence="3">Component of the ER membrane protein complex (EMC).</text>
</comment>
<dbReference type="Gene3D" id="1.25.40.10">
    <property type="entry name" value="Tetratricopeptide repeat domain"/>
    <property type="match status" value="1"/>
</dbReference>
<evidence type="ECO:0000256" key="3">
    <source>
        <dbReference type="RuleBase" id="RU367091"/>
    </source>
</evidence>
<evidence type="ECO:0000259" key="4">
    <source>
        <dbReference type="Pfam" id="PF22890"/>
    </source>
</evidence>
<evidence type="ECO:0000256" key="1">
    <source>
        <dbReference type="ARBA" id="ARBA00022737"/>
    </source>
</evidence>
<gene>
    <name evidence="5" type="ORF">EMPS_06416</name>
</gene>
<proteinExistence type="inferred from homology"/>
<dbReference type="InterPro" id="IPR011990">
    <property type="entry name" value="TPR-like_helical_dom_sf"/>
</dbReference>
<reference evidence="5" key="1">
    <citation type="submission" date="2021-11" db="EMBL/GenBank/DDBJ databases">
        <authorList>
            <person name="Herlambang A."/>
            <person name="Guo Y."/>
            <person name="Takashima Y."/>
            <person name="Nishizawa T."/>
        </authorList>
    </citation>
    <scope>NUCLEOTIDE SEQUENCE</scope>
    <source>
        <strain evidence="5">E1425</strain>
    </source>
</reference>
<dbReference type="InterPro" id="IPR019734">
    <property type="entry name" value="TPR_rpt"/>
</dbReference>
<keyword evidence="2" id="KW-0802">TPR repeat</keyword>
<dbReference type="GO" id="GO:0072546">
    <property type="term" value="C:EMC complex"/>
    <property type="evidence" value="ECO:0007669"/>
    <property type="project" value="UniProtKB-UniRule"/>
</dbReference>
<keyword evidence="1" id="KW-0677">Repeat</keyword>
<dbReference type="SMART" id="SM00028">
    <property type="entry name" value="TPR"/>
    <property type="match status" value="3"/>
</dbReference>
<dbReference type="SUPFAM" id="SSF48452">
    <property type="entry name" value="TPR-like"/>
    <property type="match status" value="1"/>
</dbReference>
<organism evidence="5 6">
    <name type="scientific">Entomortierella parvispora</name>
    <dbReference type="NCBI Taxonomy" id="205924"/>
    <lineage>
        <taxon>Eukaryota</taxon>
        <taxon>Fungi</taxon>
        <taxon>Fungi incertae sedis</taxon>
        <taxon>Mucoromycota</taxon>
        <taxon>Mortierellomycotina</taxon>
        <taxon>Mortierellomycetes</taxon>
        <taxon>Mortierellales</taxon>
        <taxon>Mortierellaceae</taxon>
        <taxon>Entomortierella</taxon>
    </lineage>
</organism>
<comment type="subcellular location">
    <subcellularLocation>
        <location evidence="3">Endoplasmic reticulum membrane</location>
        <topology evidence="3">Peripheral membrane protein</topology>
        <orientation evidence="3">Cytoplasmic side</orientation>
    </subcellularLocation>
</comment>
<dbReference type="OrthoDB" id="124397at2759"/>
<sequence length="277" mass="30737">MVNAAKLLQDLRASAERKPDVVVRLGKPLIDSGAVMKLDADAWLVYEQVAIAALDVGDDVLAHKCIQALEAKFPGSARVNRLNGMKFEAVGKLTEAAAIYKAILEEDETNVLAAKRQVMLLRAMGLPTDAISALVKYLDINYTDFEGWLQLADLYLEELMYGQAAFCMEEVLMLQSQNHIFHLKYAEILYTQENYQLALKQFCRVIELCKDHVRGLYGIKLCTSRLLKSAPSKDATATSQEDLKAIDLLATERLIAVYSANGAASTKSISTKWIECL</sequence>
<dbReference type="Pfam" id="PF22890">
    <property type="entry name" value="TPR_EMC2"/>
    <property type="match status" value="1"/>
</dbReference>
<dbReference type="AlphaFoldDB" id="A0A9P3HCX7"/>
<dbReference type="EMBL" id="BQFW01000008">
    <property type="protein sequence ID" value="GJJ74058.1"/>
    <property type="molecule type" value="Genomic_DNA"/>
</dbReference>
<evidence type="ECO:0000256" key="2">
    <source>
        <dbReference type="ARBA" id="ARBA00022803"/>
    </source>
</evidence>
<keyword evidence="6" id="KW-1185">Reference proteome</keyword>
<comment type="function">
    <text evidence="3">Part of the endoplasmic reticulum membrane protein complex (EMC) that enables the energy-independent insertion into endoplasmic reticulum membranes of newly synthesized membrane proteins.</text>
</comment>